<evidence type="ECO:0000259" key="4">
    <source>
        <dbReference type="Pfam" id="PF01872"/>
    </source>
</evidence>
<dbReference type="PANTHER" id="PTHR38011:SF7">
    <property type="entry name" value="2,5-DIAMINO-6-RIBOSYLAMINO-4(3H)-PYRIMIDINONE 5'-PHOSPHATE REDUCTASE"/>
    <property type="match status" value="1"/>
</dbReference>
<dbReference type="GO" id="GO:0009231">
    <property type="term" value="P:riboflavin biosynthetic process"/>
    <property type="evidence" value="ECO:0007669"/>
    <property type="project" value="InterPro"/>
</dbReference>
<protein>
    <submittedName>
        <fullName evidence="5">Dihydrofolate reductase family protein</fullName>
    </submittedName>
</protein>
<accession>A0A934IGC1</accession>
<keyword evidence="6" id="KW-1185">Reference proteome</keyword>
<evidence type="ECO:0000313" key="6">
    <source>
        <dbReference type="Proteomes" id="UP000609531"/>
    </source>
</evidence>
<proteinExistence type="predicted"/>
<evidence type="ECO:0000313" key="5">
    <source>
        <dbReference type="EMBL" id="MBJ3776164.1"/>
    </source>
</evidence>
<dbReference type="Proteomes" id="UP000609531">
    <property type="component" value="Unassembled WGS sequence"/>
</dbReference>
<dbReference type="SUPFAM" id="SSF53597">
    <property type="entry name" value="Dihydrofolate reductase-like"/>
    <property type="match status" value="1"/>
</dbReference>
<evidence type="ECO:0000256" key="2">
    <source>
        <dbReference type="ARBA" id="ARBA00022857"/>
    </source>
</evidence>
<dbReference type="EMBL" id="JAEKJA010000007">
    <property type="protein sequence ID" value="MBJ3776164.1"/>
    <property type="molecule type" value="Genomic_DNA"/>
</dbReference>
<feature type="domain" description="Bacterial bifunctional deaminase-reductase C-terminal" evidence="4">
    <location>
        <begin position="27"/>
        <end position="205"/>
    </location>
</feature>
<evidence type="ECO:0000256" key="1">
    <source>
        <dbReference type="ARBA" id="ARBA00005104"/>
    </source>
</evidence>
<comment type="caution">
    <text evidence="5">The sequence shown here is derived from an EMBL/GenBank/DDBJ whole genome shotgun (WGS) entry which is preliminary data.</text>
</comment>
<dbReference type="GO" id="GO:0008703">
    <property type="term" value="F:5-amino-6-(5-phosphoribosylamino)uracil reductase activity"/>
    <property type="evidence" value="ECO:0007669"/>
    <property type="project" value="InterPro"/>
</dbReference>
<keyword evidence="3" id="KW-0560">Oxidoreductase</keyword>
<comment type="pathway">
    <text evidence="1">Cofactor biosynthesis; riboflavin biosynthesis.</text>
</comment>
<name>A0A934IGC1_9HYPH</name>
<dbReference type="InterPro" id="IPR002734">
    <property type="entry name" value="RibDG_C"/>
</dbReference>
<dbReference type="InterPro" id="IPR050765">
    <property type="entry name" value="Riboflavin_Biosynth_HTPR"/>
</dbReference>
<reference evidence="5" key="1">
    <citation type="submission" date="2020-12" db="EMBL/GenBank/DDBJ databases">
        <title>Bacterial taxonomy.</title>
        <authorList>
            <person name="Pan X."/>
        </authorList>
    </citation>
    <scope>NUCLEOTIDE SEQUENCE</scope>
    <source>
        <strain evidence="5">B2012</strain>
    </source>
</reference>
<dbReference type="Pfam" id="PF01872">
    <property type="entry name" value="RibD_C"/>
    <property type="match status" value="1"/>
</dbReference>
<organism evidence="5 6">
    <name type="scientific">Acuticoccus mangrovi</name>
    <dbReference type="NCBI Taxonomy" id="2796142"/>
    <lineage>
        <taxon>Bacteria</taxon>
        <taxon>Pseudomonadati</taxon>
        <taxon>Pseudomonadota</taxon>
        <taxon>Alphaproteobacteria</taxon>
        <taxon>Hyphomicrobiales</taxon>
        <taxon>Amorphaceae</taxon>
        <taxon>Acuticoccus</taxon>
    </lineage>
</organism>
<dbReference type="PANTHER" id="PTHR38011">
    <property type="entry name" value="DIHYDROFOLATE REDUCTASE FAMILY PROTEIN (AFU_ORTHOLOGUE AFUA_8G06820)"/>
    <property type="match status" value="1"/>
</dbReference>
<dbReference type="Gene3D" id="3.40.430.10">
    <property type="entry name" value="Dihydrofolate Reductase, subunit A"/>
    <property type="match status" value="1"/>
</dbReference>
<evidence type="ECO:0000256" key="3">
    <source>
        <dbReference type="ARBA" id="ARBA00023002"/>
    </source>
</evidence>
<sequence>MVADGPVDGAVLESLAALAVARATGAPLVVAQIGQSIDGRIATPSGHSHYINGPDAIGVLHQLRANVDAVVVGAGTAQADDPQLTVRHCIGRDPARVLIDRRRRAGAGLRMLAGPGRRIVFGAAAPDDPEGVEVIPPAAVDAPLEPAAILAALAARGLRQVLVEGGAATVSAFLAAGALDRLCVLVAPMLIGSGPIGVDLPGIDRLDDALRPRVTVLPLPGGDVVFDCDLRS</sequence>
<dbReference type="InterPro" id="IPR024072">
    <property type="entry name" value="DHFR-like_dom_sf"/>
</dbReference>
<keyword evidence="2" id="KW-0521">NADP</keyword>
<gene>
    <name evidence="5" type="ORF">JCR33_10725</name>
</gene>
<dbReference type="AlphaFoldDB" id="A0A934IGC1"/>